<dbReference type="InterPro" id="IPR001048">
    <property type="entry name" value="Asp/Glu/Uridylate_kinase"/>
</dbReference>
<feature type="binding site" evidence="13">
    <location>
        <position position="47"/>
    </location>
    <ligand>
        <name>substrate</name>
    </ligand>
</feature>
<dbReference type="Pfam" id="PF00696">
    <property type="entry name" value="AA_kinase"/>
    <property type="match status" value="1"/>
</dbReference>
<keyword evidence="6 14" id="KW-0808">Transferase</keyword>
<evidence type="ECO:0000313" key="17">
    <source>
        <dbReference type="EMBL" id="QPC84989.1"/>
    </source>
</evidence>
<dbReference type="Gene3D" id="3.30.2130.10">
    <property type="entry name" value="VC0802-like"/>
    <property type="match status" value="1"/>
</dbReference>
<comment type="pathway">
    <text evidence="2 15">Amino-acid biosynthesis; L-lysine biosynthesis via DAP pathway; (S)-tetrahydrodipicolinate from L-aspartate: step 1/4.</text>
</comment>
<dbReference type="GO" id="GO:0019877">
    <property type="term" value="P:diaminopimelate biosynthetic process"/>
    <property type="evidence" value="ECO:0007669"/>
    <property type="project" value="UniProtKB-KW"/>
</dbReference>
<dbReference type="KEGG" id="pmet:G4Y79_11655"/>
<dbReference type="InterPro" id="IPR045865">
    <property type="entry name" value="ACT-like_dom_sf"/>
</dbReference>
<evidence type="ECO:0000256" key="9">
    <source>
        <dbReference type="ARBA" id="ARBA00022840"/>
    </source>
</evidence>
<feature type="domain" description="ACT" evidence="16">
    <location>
        <begin position="326"/>
        <end position="398"/>
    </location>
</feature>
<comment type="function">
    <text evidence="1">Catalyzes the phosphorylation of the beta-carboxyl group of aspartic acid with ATP to yield 4-phospho-L-aspartate, which is involved in the branched biosynthetic pathway leading to the biosynthesis of amino acids threonine, isoleucine and methionine.</text>
</comment>
<proteinExistence type="inferred from homology"/>
<evidence type="ECO:0000256" key="1">
    <source>
        <dbReference type="ARBA" id="ARBA00003121"/>
    </source>
</evidence>
<dbReference type="PANTHER" id="PTHR21499:SF59">
    <property type="entry name" value="ASPARTOKINASE"/>
    <property type="match status" value="1"/>
</dbReference>
<feature type="domain" description="ACT" evidence="16">
    <location>
        <begin position="407"/>
        <end position="475"/>
    </location>
</feature>
<keyword evidence="9 13" id="KW-0067">ATP-binding</keyword>
<protein>
    <recommendedName>
        <fullName evidence="14">Aspartokinase</fullName>
        <ecNumber evidence="14">2.7.2.4</ecNumber>
    </recommendedName>
</protein>
<evidence type="ECO:0000256" key="2">
    <source>
        <dbReference type="ARBA" id="ARBA00004766"/>
    </source>
</evidence>
<dbReference type="Pfam" id="PF22468">
    <property type="entry name" value="ACT_9"/>
    <property type="match status" value="2"/>
</dbReference>
<feature type="binding site" evidence="13">
    <location>
        <begin position="233"/>
        <end position="234"/>
    </location>
    <ligand>
        <name>ATP</name>
        <dbReference type="ChEBI" id="CHEBI:30616"/>
    </ligand>
</feature>
<dbReference type="FunFam" id="3.30.2130.10:FF:000001">
    <property type="entry name" value="Bifunctional aspartokinase/homoserine dehydrogenase"/>
    <property type="match status" value="1"/>
</dbReference>
<reference evidence="17 18" key="1">
    <citation type="submission" date="2020-02" db="EMBL/GenBank/DDBJ databases">
        <authorList>
            <person name="Zheng R.K."/>
            <person name="Sun C.M."/>
        </authorList>
    </citation>
    <scope>NUCLEOTIDE SEQUENCE [LARGE SCALE GENOMIC DNA]</scope>
    <source>
        <strain evidence="18">rifampicinis</strain>
    </source>
</reference>
<sequence length="475" mass="50876">MALHTMKFGGTSVGSPEAIEQVISIIQREITAGSQVVSVVSAMSGVTDALLKSVKAATDGDRWTYQQINQDLRHRHEDAIHRLVEPPPTRESTLQEITRLLDEHIQLCEAINTLGEATPRIIDAIVSFGERLSSRVISAALDARGTKSIALESGDFIITDNNYQDAEPLWGPTEQRIVEKLRPIVANGITPIITGFIGSTPDGSITTLGRGGSDFSAAILAAYLDSDELTIWTDVDGVMTTDPRIDKRAKVLPYVSYTEVGELAFYGAKVLHPKTVQPIVTRNIPMRVRNTFNPDHPGTQIGAETVPTETIIKAVTSIRSISMLTVSGKGMLGVPGIAGRTFLATARAGANILMISQSSSEQSFCYTVRDENAPFVKAAVESELGAEIAHQDVDGIDIMSDVVIVTVVGGGMRGTPGVAGRVFTTLGNKNINVISIAQGGSECSISFVLEEKDLEIAVHSLHDLALASVVEETVY</sequence>
<evidence type="ECO:0000256" key="12">
    <source>
        <dbReference type="ARBA" id="ARBA00047872"/>
    </source>
</evidence>
<comment type="catalytic activity">
    <reaction evidence="12 14">
        <text>L-aspartate + ATP = 4-phospho-L-aspartate + ADP</text>
        <dbReference type="Rhea" id="RHEA:23776"/>
        <dbReference type="ChEBI" id="CHEBI:29991"/>
        <dbReference type="ChEBI" id="CHEBI:30616"/>
        <dbReference type="ChEBI" id="CHEBI:57535"/>
        <dbReference type="ChEBI" id="CHEBI:456216"/>
        <dbReference type="EC" id="2.7.2.4"/>
    </reaction>
</comment>
<organism evidence="17 18">
    <name type="scientific">Phototrophicus methaneseepsis</name>
    <dbReference type="NCBI Taxonomy" id="2710758"/>
    <lineage>
        <taxon>Bacteria</taxon>
        <taxon>Bacillati</taxon>
        <taxon>Chloroflexota</taxon>
        <taxon>Candidatus Thermofontia</taxon>
        <taxon>Phototrophicales</taxon>
        <taxon>Phototrophicaceae</taxon>
        <taxon>Phototrophicus</taxon>
    </lineage>
</organism>
<dbReference type="UniPathway" id="UPA00034">
    <property type="reaction ID" value="UER00015"/>
</dbReference>
<dbReference type="AlphaFoldDB" id="A0A7S8IGS6"/>
<dbReference type="UniPathway" id="UPA00050">
    <property type="reaction ID" value="UER00461"/>
</dbReference>
<dbReference type="PANTHER" id="PTHR21499">
    <property type="entry name" value="ASPARTATE KINASE"/>
    <property type="match status" value="1"/>
</dbReference>
<name>A0A7S8IGS6_9CHLR</name>
<feature type="binding site" evidence="13">
    <location>
        <begin position="7"/>
        <end position="10"/>
    </location>
    <ligand>
        <name>ATP</name>
        <dbReference type="ChEBI" id="CHEBI:30616"/>
    </ligand>
</feature>
<dbReference type="InterPro" id="IPR005260">
    <property type="entry name" value="Asp_kin_monofn"/>
</dbReference>
<keyword evidence="10" id="KW-0220">Diaminopimelate biosynthesis</keyword>
<dbReference type="GO" id="GO:0004072">
    <property type="term" value="F:aspartate kinase activity"/>
    <property type="evidence" value="ECO:0007669"/>
    <property type="project" value="UniProtKB-EC"/>
</dbReference>
<dbReference type="Gene3D" id="3.40.1160.10">
    <property type="entry name" value="Acetylglutamate kinase-like"/>
    <property type="match status" value="1"/>
</dbReference>
<dbReference type="InterPro" id="IPR002912">
    <property type="entry name" value="ACT_dom"/>
</dbReference>
<keyword evidence="15" id="KW-0028">Amino-acid biosynthesis</keyword>
<evidence type="ECO:0000256" key="6">
    <source>
        <dbReference type="ARBA" id="ARBA00022679"/>
    </source>
</evidence>
<dbReference type="RefSeq" id="WP_195173052.1">
    <property type="nucleotide sequence ID" value="NZ_CP062983.1"/>
</dbReference>
<dbReference type="CDD" id="cd04921">
    <property type="entry name" value="ACT_AKi-HSDH-ThrA-like_1"/>
    <property type="match status" value="1"/>
</dbReference>
<comment type="pathway">
    <text evidence="4 15">Amino-acid biosynthesis; L-threonine biosynthesis; L-threonine from L-aspartate: step 1/5.</text>
</comment>
<dbReference type="NCBIfam" id="TIGR00657">
    <property type="entry name" value="asp_kinases"/>
    <property type="match status" value="1"/>
</dbReference>
<evidence type="ECO:0000256" key="3">
    <source>
        <dbReference type="ARBA" id="ARBA00004986"/>
    </source>
</evidence>
<keyword evidence="11" id="KW-0457">Lysine biosynthesis</keyword>
<evidence type="ECO:0000256" key="14">
    <source>
        <dbReference type="RuleBase" id="RU003448"/>
    </source>
</evidence>
<evidence type="ECO:0000313" key="18">
    <source>
        <dbReference type="Proteomes" id="UP000594468"/>
    </source>
</evidence>
<dbReference type="InterPro" id="IPR001341">
    <property type="entry name" value="Asp_kinase"/>
</dbReference>
<keyword evidence="7 13" id="KW-0547">Nucleotide-binding</keyword>
<evidence type="ECO:0000256" key="7">
    <source>
        <dbReference type="ARBA" id="ARBA00022741"/>
    </source>
</evidence>
<dbReference type="CDD" id="cd04892">
    <property type="entry name" value="ACT_AK-like_2"/>
    <property type="match status" value="1"/>
</dbReference>
<feature type="binding site" evidence="13">
    <location>
        <position position="130"/>
    </location>
    <ligand>
        <name>substrate</name>
    </ligand>
</feature>
<comment type="similarity">
    <text evidence="5 14">Belongs to the aspartokinase family.</text>
</comment>
<feature type="binding site" evidence="13">
    <location>
        <position position="244"/>
    </location>
    <ligand>
        <name>ATP</name>
        <dbReference type="ChEBI" id="CHEBI:30616"/>
    </ligand>
</feature>
<comment type="pathway">
    <text evidence="3 15">Amino-acid biosynthesis; L-methionine biosynthesis via de novo pathway; L-homoserine from L-aspartate: step 1/3.</text>
</comment>
<evidence type="ECO:0000256" key="15">
    <source>
        <dbReference type="RuleBase" id="RU004249"/>
    </source>
</evidence>
<keyword evidence="18" id="KW-1185">Reference proteome</keyword>
<dbReference type="GO" id="GO:0009088">
    <property type="term" value="P:threonine biosynthetic process"/>
    <property type="evidence" value="ECO:0007669"/>
    <property type="project" value="UniProtKB-UniPathway"/>
</dbReference>
<dbReference type="SUPFAM" id="SSF53633">
    <property type="entry name" value="Carbamate kinase-like"/>
    <property type="match status" value="1"/>
</dbReference>
<dbReference type="EC" id="2.7.2.4" evidence="14"/>
<dbReference type="UniPathway" id="UPA00051">
    <property type="reaction ID" value="UER00462"/>
</dbReference>
<dbReference type="GO" id="GO:0005524">
    <property type="term" value="F:ATP binding"/>
    <property type="evidence" value="ECO:0007669"/>
    <property type="project" value="UniProtKB-KW"/>
</dbReference>
<evidence type="ECO:0000256" key="8">
    <source>
        <dbReference type="ARBA" id="ARBA00022777"/>
    </source>
</evidence>
<evidence type="ECO:0000256" key="11">
    <source>
        <dbReference type="ARBA" id="ARBA00023154"/>
    </source>
</evidence>
<dbReference type="GO" id="GO:0005829">
    <property type="term" value="C:cytosol"/>
    <property type="evidence" value="ECO:0007669"/>
    <property type="project" value="TreeGrafter"/>
</dbReference>
<evidence type="ECO:0000259" key="16">
    <source>
        <dbReference type="PROSITE" id="PS51671"/>
    </source>
</evidence>
<evidence type="ECO:0000256" key="13">
    <source>
        <dbReference type="PIRSR" id="PIRSR000726-1"/>
    </source>
</evidence>
<feature type="binding site" evidence="13">
    <location>
        <begin position="269"/>
        <end position="270"/>
    </location>
    <ligand>
        <name>ATP</name>
        <dbReference type="ChEBI" id="CHEBI:30616"/>
    </ligand>
</feature>
<dbReference type="Proteomes" id="UP000594468">
    <property type="component" value="Chromosome"/>
</dbReference>
<dbReference type="PIRSF" id="PIRSF000726">
    <property type="entry name" value="Asp_kin"/>
    <property type="match status" value="1"/>
</dbReference>
<gene>
    <name evidence="17" type="ORF">G4Y79_11655</name>
</gene>
<dbReference type="GO" id="GO:0009089">
    <property type="term" value="P:lysine biosynthetic process via diaminopimelate"/>
    <property type="evidence" value="ECO:0007669"/>
    <property type="project" value="UniProtKB-UniPathway"/>
</dbReference>
<evidence type="ECO:0000256" key="4">
    <source>
        <dbReference type="ARBA" id="ARBA00005139"/>
    </source>
</evidence>
<dbReference type="SUPFAM" id="SSF55021">
    <property type="entry name" value="ACT-like"/>
    <property type="match status" value="2"/>
</dbReference>
<dbReference type="PROSITE" id="PS51671">
    <property type="entry name" value="ACT"/>
    <property type="match status" value="2"/>
</dbReference>
<dbReference type="InterPro" id="IPR054352">
    <property type="entry name" value="ACT_Aspartokinase"/>
</dbReference>
<dbReference type="EMBL" id="CP062983">
    <property type="protein sequence ID" value="QPC84989.1"/>
    <property type="molecule type" value="Genomic_DNA"/>
</dbReference>
<evidence type="ECO:0000256" key="5">
    <source>
        <dbReference type="ARBA" id="ARBA00010122"/>
    </source>
</evidence>
<dbReference type="GO" id="GO:0009090">
    <property type="term" value="P:homoserine biosynthetic process"/>
    <property type="evidence" value="ECO:0007669"/>
    <property type="project" value="TreeGrafter"/>
</dbReference>
<keyword evidence="8 14" id="KW-0418">Kinase</keyword>
<evidence type="ECO:0000256" key="10">
    <source>
        <dbReference type="ARBA" id="ARBA00022915"/>
    </source>
</evidence>
<dbReference type="InterPro" id="IPR036393">
    <property type="entry name" value="AceGlu_kinase-like_sf"/>
</dbReference>
<accession>A0A7S8IGS6</accession>